<reference evidence="13 14" key="1">
    <citation type="submission" date="2017-08" db="EMBL/GenBank/DDBJ databases">
        <title>Pusillimonas indicus sp. nov., a member of the family Alcaligenaceae isolated from surface seawater.</title>
        <authorList>
            <person name="Li J."/>
        </authorList>
    </citation>
    <scope>NUCLEOTIDE SEQUENCE [LARGE SCALE GENOMIC DNA]</scope>
    <source>
        <strain evidence="13 14">17-4A</strain>
    </source>
</reference>
<keyword evidence="14" id="KW-1185">Reference proteome</keyword>
<feature type="binding site" evidence="9">
    <location>
        <position position="141"/>
    </location>
    <ligand>
        <name>4-amino-2-methyl-5-(diphosphooxymethyl)pyrimidine</name>
        <dbReference type="ChEBI" id="CHEBI:57841"/>
    </ligand>
</feature>
<name>A0ABX9N2F8_9BURK</name>
<evidence type="ECO:0000256" key="8">
    <source>
        <dbReference type="ARBA" id="ARBA00047883"/>
    </source>
</evidence>
<dbReference type="CDD" id="cd00564">
    <property type="entry name" value="TMP_TenI"/>
    <property type="match status" value="1"/>
</dbReference>
<protein>
    <recommendedName>
        <fullName evidence="9">Thiamine-phosphate synthase</fullName>
        <shortName evidence="9">TP synthase</shortName>
        <shortName evidence="9">TPS</shortName>
        <ecNumber evidence="9">2.5.1.3</ecNumber>
    </recommendedName>
    <alternativeName>
        <fullName evidence="9">Thiamine-phosphate pyrophosphorylase</fullName>
        <shortName evidence="9">TMP pyrophosphorylase</shortName>
        <shortName evidence="9">TMP-PPase</shortName>
    </alternativeName>
</protein>
<comment type="catalytic activity">
    <reaction evidence="7 9 10">
        <text>2-(2-carboxy-4-methylthiazol-5-yl)ethyl phosphate + 4-amino-2-methyl-5-(diphosphooxymethyl)pyrimidine + 2 H(+) = thiamine phosphate + CO2 + diphosphate</text>
        <dbReference type="Rhea" id="RHEA:47848"/>
        <dbReference type="ChEBI" id="CHEBI:15378"/>
        <dbReference type="ChEBI" id="CHEBI:16526"/>
        <dbReference type="ChEBI" id="CHEBI:33019"/>
        <dbReference type="ChEBI" id="CHEBI:37575"/>
        <dbReference type="ChEBI" id="CHEBI:57841"/>
        <dbReference type="ChEBI" id="CHEBI:62890"/>
        <dbReference type="EC" id="2.5.1.3"/>
    </reaction>
</comment>
<feature type="binding site" evidence="9">
    <location>
        <position position="174"/>
    </location>
    <ligand>
        <name>2-[(2R,5Z)-2-carboxy-4-methylthiazol-5(2H)-ylidene]ethyl phosphate</name>
        <dbReference type="ChEBI" id="CHEBI:62899"/>
    </ligand>
</feature>
<accession>A0ABX9N2F8</accession>
<comment type="function">
    <text evidence="9">Condenses 4-methyl-5-(beta-hydroxyethyl)thiazole monophosphate (THZ-P) and 2-methyl-4-amino-5-hydroxymethyl pyrimidine pyrophosphate (HMP-PP) to form thiamine monophosphate (TMP).</text>
</comment>
<feature type="binding site" evidence="9">
    <location>
        <position position="72"/>
    </location>
    <ligand>
        <name>4-amino-2-methyl-5-(diphosphooxymethyl)pyrimidine</name>
        <dbReference type="ChEBI" id="CHEBI:57841"/>
    </ligand>
</feature>
<evidence type="ECO:0000256" key="5">
    <source>
        <dbReference type="ARBA" id="ARBA00022977"/>
    </source>
</evidence>
<keyword evidence="2 9" id="KW-0808">Transferase</keyword>
<keyword evidence="3 9" id="KW-0479">Metal-binding</keyword>
<evidence type="ECO:0000256" key="3">
    <source>
        <dbReference type="ARBA" id="ARBA00022723"/>
    </source>
</evidence>
<evidence type="ECO:0000256" key="11">
    <source>
        <dbReference type="RuleBase" id="RU004253"/>
    </source>
</evidence>
<dbReference type="HAMAP" id="MF_00097">
    <property type="entry name" value="TMP_synthase"/>
    <property type="match status" value="1"/>
</dbReference>
<evidence type="ECO:0000259" key="12">
    <source>
        <dbReference type="Pfam" id="PF02581"/>
    </source>
</evidence>
<dbReference type="EC" id="2.5.1.3" evidence="9"/>
<dbReference type="InterPro" id="IPR013785">
    <property type="entry name" value="Aldolase_TIM"/>
</dbReference>
<organism evidence="13 14">
    <name type="scientific">Neopusillimonas maritima</name>
    <dbReference type="NCBI Taxonomy" id="2026239"/>
    <lineage>
        <taxon>Bacteria</taxon>
        <taxon>Pseudomonadati</taxon>
        <taxon>Pseudomonadota</taxon>
        <taxon>Betaproteobacteria</taxon>
        <taxon>Burkholderiales</taxon>
        <taxon>Alcaligenaceae</taxon>
        <taxon>Neopusillimonas</taxon>
    </lineage>
</organism>
<feature type="binding site" evidence="9">
    <location>
        <begin position="40"/>
        <end position="44"/>
    </location>
    <ligand>
        <name>4-amino-2-methyl-5-(diphosphooxymethyl)pyrimidine</name>
        <dbReference type="ChEBI" id="CHEBI:57841"/>
    </ligand>
</feature>
<feature type="binding site" evidence="9">
    <location>
        <position position="92"/>
    </location>
    <ligand>
        <name>Mg(2+)</name>
        <dbReference type="ChEBI" id="CHEBI:18420"/>
    </ligand>
</feature>
<dbReference type="SUPFAM" id="SSF51391">
    <property type="entry name" value="Thiamin phosphate synthase"/>
    <property type="match status" value="1"/>
</dbReference>
<comment type="caution">
    <text evidence="13">The sequence shown here is derived from an EMBL/GenBank/DDBJ whole genome shotgun (WGS) entry which is preliminary data.</text>
</comment>
<evidence type="ECO:0000256" key="7">
    <source>
        <dbReference type="ARBA" id="ARBA00047851"/>
    </source>
</evidence>
<dbReference type="InterPro" id="IPR036206">
    <property type="entry name" value="ThiamineP_synth_sf"/>
</dbReference>
<dbReference type="Pfam" id="PF02581">
    <property type="entry name" value="TMP-TENI"/>
    <property type="match status" value="1"/>
</dbReference>
<sequence length="216" mass="23049">MTSRLKFPRGLYGITPEWTDFEKLVDAVEQAAEGGMTALQWRQKSLTGHEAVDKAGRLREICKRQGVVFIANDSIELALAVDADGVHLGREDGDPGTARERVGPGKLIGASCYNELARAQQALNMGVDYVAFGAVYPSSVKPHAVKADLDLFQQTRAAMAAMPGPHPGIVAIGGITPENALPLVRAGATSVAVINGLFEANDIRAQAQRFNHAFEA</sequence>
<evidence type="ECO:0000313" key="14">
    <source>
        <dbReference type="Proteomes" id="UP000266483"/>
    </source>
</evidence>
<dbReference type="PANTHER" id="PTHR20857">
    <property type="entry name" value="THIAMINE-PHOSPHATE PYROPHOSPHORYLASE"/>
    <property type="match status" value="1"/>
</dbReference>
<feature type="binding site" evidence="9">
    <location>
        <position position="73"/>
    </location>
    <ligand>
        <name>Mg(2+)</name>
        <dbReference type="ChEBI" id="CHEBI:18420"/>
    </ligand>
</feature>
<dbReference type="InterPro" id="IPR034291">
    <property type="entry name" value="TMP_synthase"/>
</dbReference>
<comment type="catalytic activity">
    <reaction evidence="6 9 10">
        <text>4-methyl-5-(2-phosphooxyethyl)-thiazole + 4-amino-2-methyl-5-(diphosphooxymethyl)pyrimidine + H(+) = thiamine phosphate + diphosphate</text>
        <dbReference type="Rhea" id="RHEA:22328"/>
        <dbReference type="ChEBI" id="CHEBI:15378"/>
        <dbReference type="ChEBI" id="CHEBI:33019"/>
        <dbReference type="ChEBI" id="CHEBI:37575"/>
        <dbReference type="ChEBI" id="CHEBI:57841"/>
        <dbReference type="ChEBI" id="CHEBI:58296"/>
        <dbReference type="EC" id="2.5.1.3"/>
    </reaction>
</comment>
<dbReference type="PANTHER" id="PTHR20857:SF15">
    <property type="entry name" value="THIAMINE-PHOSPHATE SYNTHASE"/>
    <property type="match status" value="1"/>
</dbReference>
<comment type="cofactor">
    <cofactor evidence="9">
        <name>Mg(2+)</name>
        <dbReference type="ChEBI" id="CHEBI:18420"/>
    </cofactor>
    <text evidence="9">Binds 1 Mg(2+) ion per subunit.</text>
</comment>
<evidence type="ECO:0000256" key="2">
    <source>
        <dbReference type="ARBA" id="ARBA00022679"/>
    </source>
</evidence>
<dbReference type="Gene3D" id="3.20.20.70">
    <property type="entry name" value="Aldolase class I"/>
    <property type="match status" value="1"/>
</dbReference>
<dbReference type="EMBL" id="NQOU01000001">
    <property type="protein sequence ID" value="RII84469.1"/>
    <property type="molecule type" value="Genomic_DNA"/>
</dbReference>
<gene>
    <name evidence="9" type="primary">thiE</name>
    <name evidence="13" type="ORF">CJO09_04475</name>
</gene>
<dbReference type="InterPro" id="IPR022998">
    <property type="entry name" value="ThiamineP_synth_TenI"/>
</dbReference>
<dbReference type="Proteomes" id="UP000266483">
    <property type="component" value="Unassembled WGS sequence"/>
</dbReference>
<evidence type="ECO:0000256" key="4">
    <source>
        <dbReference type="ARBA" id="ARBA00022842"/>
    </source>
</evidence>
<evidence type="ECO:0000256" key="10">
    <source>
        <dbReference type="RuleBase" id="RU003826"/>
    </source>
</evidence>
<comment type="similarity">
    <text evidence="9 10">Belongs to the thiamine-phosphate synthase family.</text>
</comment>
<feature type="domain" description="Thiamine phosphate synthase/TenI" evidence="12">
    <location>
        <begin position="11"/>
        <end position="196"/>
    </location>
</feature>
<dbReference type="RefSeq" id="WP_119441235.1">
    <property type="nucleotide sequence ID" value="NZ_CP170494.1"/>
</dbReference>
<evidence type="ECO:0000256" key="1">
    <source>
        <dbReference type="ARBA" id="ARBA00005165"/>
    </source>
</evidence>
<evidence type="ECO:0000256" key="9">
    <source>
        <dbReference type="HAMAP-Rule" id="MF_00097"/>
    </source>
</evidence>
<evidence type="ECO:0000313" key="13">
    <source>
        <dbReference type="EMBL" id="RII84469.1"/>
    </source>
</evidence>
<evidence type="ECO:0000256" key="6">
    <source>
        <dbReference type="ARBA" id="ARBA00047334"/>
    </source>
</evidence>
<keyword evidence="4 9" id="KW-0460">Magnesium</keyword>
<feature type="binding site" evidence="9">
    <location>
        <position position="111"/>
    </location>
    <ligand>
        <name>4-amino-2-methyl-5-(diphosphooxymethyl)pyrimidine</name>
        <dbReference type="ChEBI" id="CHEBI:57841"/>
    </ligand>
</feature>
<comment type="pathway">
    <text evidence="1 9 11">Cofactor biosynthesis; thiamine diphosphate biosynthesis; thiamine phosphate from 4-amino-2-methyl-5-diphosphomethylpyrimidine and 4-methyl-5-(2-phosphoethyl)-thiazole: step 1/1.</text>
</comment>
<dbReference type="NCBIfam" id="TIGR00693">
    <property type="entry name" value="thiE"/>
    <property type="match status" value="1"/>
</dbReference>
<comment type="catalytic activity">
    <reaction evidence="8 9 10">
        <text>2-[(2R,5Z)-2-carboxy-4-methylthiazol-5(2H)-ylidene]ethyl phosphate + 4-amino-2-methyl-5-(diphosphooxymethyl)pyrimidine + 2 H(+) = thiamine phosphate + CO2 + diphosphate</text>
        <dbReference type="Rhea" id="RHEA:47844"/>
        <dbReference type="ChEBI" id="CHEBI:15378"/>
        <dbReference type="ChEBI" id="CHEBI:16526"/>
        <dbReference type="ChEBI" id="CHEBI:33019"/>
        <dbReference type="ChEBI" id="CHEBI:37575"/>
        <dbReference type="ChEBI" id="CHEBI:57841"/>
        <dbReference type="ChEBI" id="CHEBI:62899"/>
        <dbReference type="EC" id="2.5.1.3"/>
    </reaction>
</comment>
<comment type="caution">
    <text evidence="9">Lacks conserved residue(s) required for the propagation of feature annotation.</text>
</comment>
<proteinExistence type="inferred from homology"/>
<keyword evidence="5 9" id="KW-0784">Thiamine biosynthesis</keyword>